<name>A0ABY6I9U2_STRPE</name>
<sequence>MAKFVVEFQYNVDRAGRQELHPAHAENLRGLADDGVLLLAGPLPEANAGLLLYEVEDRDALQKLLDAEPYVRGGLVAETRVRQWTPGKGSWIAALDRPAA</sequence>
<feature type="domain" description="YCII-related" evidence="2">
    <location>
        <begin position="15"/>
        <end position="85"/>
    </location>
</feature>
<evidence type="ECO:0000256" key="1">
    <source>
        <dbReference type="ARBA" id="ARBA00007689"/>
    </source>
</evidence>
<dbReference type="Gene3D" id="3.30.70.1060">
    <property type="entry name" value="Dimeric alpha+beta barrel"/>
    <property type="match status" value="1"/>
</dbReference>
<protein>
    <submittedName>
        <fullName evidence="3">YciI family protein</fullName>
    </submittedName>
</protein>
<keyword evidence="4" id="KW-1185">Reference proteome</keyword>
<reference evidence="3" key="1">
    <citation type="submission" date="2022-10" db="EMBL/GenBank/DDBJ databases">
        <title>Cytochrome P450 Catalyzes Benzene Ring Formation in the Biosynthesis of Trialkyl-Substituted Aromatic Polyketides.</title>
        <authorList>
            <person name="Zhao E."/>
            <person name="Ge H."/>
        </authorList>
    </citation>
    <scope>NUCLEOTIDE SEQUENCE</scope>
    <source>
        <strain evidence="3">NA0869</strain>
    </source>
</reference>
<evidence type="ECO:0000313" key="4">
    <source>
        <dbReference type="Proteomes" id="UP001163878"/>
    </source>
</evidence>
<proteinExistence type="inferred from homology"/>
<dbReference type="Pfam" id="PF03795">
    <property type="entry name" value="YCII"/>
    <property type="match status" value="1"/>
</dbReference>
<evidence type="ECO:0000313" key="3">
    <source>
        <dbReference type="EMBL" id="UYQ62627.1"/>
    </source>
</evidence>
<organism evidence="3 4">
    <name type="scientific">Streptomyces peucetius</name>
    <dbReference type="NCBI Taxonomy" id="1950"/>
    <lineage>
        <taxon>Bacteria</taxon>
        <taxon>Bacillati</taxon>
        <taxon>Actinomycetota</taxon>
        <taxon>Actinomycetes</taxon>
        <taxon>Kitasatosporales</taxon>
        <taxon>Streptomycetaceae</taxon>
        <taxon>Streptomyces</taxon>
    </lineage>
</organism>
<accession>A0ABY6I9U2</accession>
<dbReference type="InterPro" id="IPR011008">
    <property type="entry name" value="Dimeric_a/b-barrel"/>
</dbReference>
<dbReference type="RefSeq" id="WP_264244309.1">
    <property type="nucleotide sequence ID" value="NZ_CP107567.1"/>
</dbReference>
<dbReference type="Proteomes" id="UP001163878">
    <property type="component" value="Chromosome"/>
</dbReference>
<dbReference type="InterPro" id="IPR005545">
    <property type="entry name" value="YCII"/>
</dbReference>
<gene>
    <name evidence="3" type="ORF">OGH68_14810</name>
</gene>
<dbReference type="EMBL" id="CP107567">
    <property type="protein sequence ID" value="UYQ62627.1"/>
    <property type="molecule type" value="Genomic_DNA"/>
</dbReference>
<dbReference type="SUPFAM" id="SSF54909">
    <property type="entry name" value="Dimeric alpha+beta barrel"/>
    <property type="match status" value="1"/>
</dbReference>
<evidence type="ECO:0000259" key="2">
    <source>
        <dbReference type="Pfam" id="PF03795"/>
    </source>
</evidence>
<comment type="similarity">
    <text evidence="1">Belongs to the YciI family.</text>
</comment>